<reference evidence="1" key="1">
    <citation type="submission" date="2000-12" db="EMBL/GenBank/DDBJ databases">
        <authorList>
            <person name="Schulte U."/>
            <person name="Aign V."/>
            <person name="Hoheisel J."/>
            <person name="Brandt P."/>
            <person name="Fartmann B."/>
            <person name="Holland R."/>
            <person name="Nyakatura G."/>
            <person name="Mewes H.W."/>
            <person name="Mannhaupt G."/>
        </authorList>
    </citation>
    <scope>NUCLEOTIDE SEQUENCE</scope>
</reference>
<protein>
    <submittedName>
        <fullName evidence="1">Uncharacterized protein B13O20.030</fullName>
    </submittedName>
</protein>
<dbReference type="AlphaFoldDB" id="Q9HE99"/>
<dbReference type="EMBL" id="AL451015">
    <property type="protein sequence ID" value="CAC18193.1"/>
    <property type="molecule type" value="Genomic_DNA"/>
</dbReference>
<proteinExistence type="predicted"/>
<name>Q9HE99_NEUCS</name>
<organism evidence="1">
    <name type="scientific">Neurospora crassa</name>
    <dbReference type="NCBI Taxonomy" id="5141"/>
    <lineage>
        <taxon>Eukaryota</taxon>
        <taxon>Fungi</taxon>
        <taxon>Dikarya</taxon>
        <taxon>Ascomycota</taxon>
        <taxon>Pezizomycotina</taxon>
        <taxon>Sordariomycetes</taxon>
        <taxon>Sordariomycetidae</taxon>
        <taxon>Sordariales</taxon>
        <taxon>Sordariaceae</taxon>
        <taxon>Neurospora</taxon>
    </lineage>
</organism>
<sequence>MALNWRLSRYLKKRIPSAMGAPLRSFWIFESRCVHAALWQAPAEASFCGGTSLAGWLAALDWLAKLRLLGLEAVVNLTPDRRHKLNWKSVRVGGGVH</sequence>
<accession>Q9HE99</accession>
<evidence type="ECO:0000313" key="1">
    <source>
        <dbReference type="EMBL" id="CAC18193.1"/>
    </source>
</evidence>
<reference evidence="1" key="2">
    <citation type="submission" date="2001-11" db="EMBL/GenBank/DDBJ databases">
        <authorList>
            <person name="German Neurospora genome project"/>
        </authorList>
    </citation>
    <scope>NUCLEOTIDE SEQUENCE</scope>
</reference>
<gene>
    <name evidence="1" type="primary">B13O20.030</name>
</gene>